<keyword evidence="1" id="KW-0812">Transmembrane</keyword>
<keyword evidence="4" id="KW-1185">Reference proteome</keyword>
<evidence type="ECO:0000256" key="1">
    <source>
        <dbReference type="SAM" id="Phobius"/>
    </source>
</evidence>
<dbReference type="InterPro" id="IPR018392">
    <property type="entry name" value="LysM"/>
</dbReference>
<feature type="transmembrane region" description="Helical" evidence="1">
    <location>
        <begin position="70"/>
        <end position="95"/>
    </location>
</feature>
<dbReference type="EMBL" id="RKHK01000001">
    <property type="protein sequence ID" value="ROR71858.1"/>
    <property type="molecule type" value="Genomic_DNA"/>
</dbReference>
<dbReference type="CDD" id="cd00118">
    <property type="entry name" value="LysM"/>
    <property type="match status" value="1"/>
</dbReference>
<gene>
    <name evidence="3" type="ORF">EDD31_0196</name>
</gene>
<organism evidence="3 4">
    <name type="scientific">Bogoriella caseilytica</name>
    <dbReference type="NCBI Taxonomy" id="56055"/>
    <lineage>
        <taxon>Bacteria</taxon>
        <taxon>Bacillati</taxon>
        <taxon>Actinomycetota</taxon>
        <taxon>Actinomycetes</taxon>
        <taxon>Micrococcales</taxon>
        <taxon>Bogoriellaceae</taxon>
        <taxon>Bogoriella</taxon>
    </lineage>
</organism>
<name>A0A3N2B9H8_9MICO</name>
<comment type="caution">
    <text evidence="3">The sequence shown here is derived from an EMBL/GenBank/DDBJ whole genome shotgun (WGS) entry which is preliminary data.</text>
</comment>
<dbReference type="Proteomes" id="UP000280668">
    <property type="component" value="Unassembled WGS sequence"/>
</dbReference>
<dbReference type="OrthoDB" id="5084290at2"/>
<dbReference type="InterPro" id="IPR036779">
    <property type="entry name" value="LysM_dom_sf"/>
</dbReference>
<keyword evidence="1" id="KW-1133">Transmembrane helix</keyword>
<feature type="domain" description="LysM" evidence="2">
    <location>
        <begin position="104"/>
        <end position="154"/>
    </location>
</feature>
<evidence type="ECO:0000313" key="4">
    <source>
        <dbReference type="Proteomes" id="UP000280668"/>
    </source>
</evidence>
<dbReference type="SUPFAM" id="SSF54106">
    <property type="entry name" value="LysM domain"/>
    <property type="match status" value="1"/>
</dbReference>
<proteinExistence type="predicted"/>
<dbReference type="PROSITE" id="PS51782">
    <property type="entry name" value="LYSM"/>
    <property type="match status" value="1"/>
</dbReference>
<sequence>MAALTIHPAGPAIPGVPVRPSPVTRTRRRGHLVLVGDDFGQAAVAEPAGSKAPTVRRQDRLVLTQRGRQVLGALAFVLATVLAVGVGAGVGSLAAGQPAVESVAVVTVEPGQSLWSIASASAQPGQDVREVLAQIAALNDLPSETLRAGQELRVPRG</sequence>
<dbReference type="SMART" id="SM00257">
    <property type="entry name" value="LysM"/>
    <property type="match status" value="1"/>
</dbReference>
<reference evidence="3 4" key="1">
    <citation type="submission" date="2018-11" db="EMBL/GenBank/DDBJ databases">
        <title>Sequencing the genomes of 1000 actinobacteria strains.</title>
        <authorList>
            <person name="Klenk H.-P."/>
        </authorList>
    </citation>
    <scope>NUCLEOTIDE SEQUENCE [LARGE SCALE GENOMIC DNA]</scope>
    <source>
        <strain evidence="3 4">DSM 11294</strain>
    </source>
</reference>
<dbReference type="Pfam" id="PF01476">
    <property type="entry name" value="LysM"/>
    <property type="match status" value="1"/>
</dbReference>
<dbReference type="Gene3D" id="3.10.350.10">
    <property type="entry name" value="LysM domain"/>
    <property type="match status" value="1"/>
</dbReference>
<keyword evidence="1" id="KW-0472">Membrane</keyword>
<evidence type="ECO:0000259" key="2">
    <source>
        <dbReference type="PROSITE" id="PS51782"/>
    </source>
</evidence>
<dbReference type="AlphaFoldDB" id="A0A3N2B9H8"/>
<accession>A0A3N2B9H8</accession>
<protein>
    <submittedName>
        <fullName evidence="3">LysM domain-containing protein</fullName>
    </submittedName>
</protein>
<dbReference type="RefSeq" id="WP_123302517.1">
    <property type="nucleotide sequence ID" value="NZ_RKHK01000001.1"/>
</dbReference>
<evidence type="ECO:0000313" key="3">
    <source>
        <dbReference type="EMBL" id="ROR71858.1"/>
    </source>
</evidence>